<keyword evidence="2" id="KW-1185">Reference proteome</keyword>
<dbReference type="EMBL" id="JACGAN010000007">
    <property type="protein sequence ID" value="MBA5746596.1"/>
    <property type="molecule type" value="Genomic_DNA"/>
</dbReference>
<evidence type="ECO:0000313" key="2">
    <source>
        <dbReference type="Proteomes" id="UP000540056"/>
    </source>
</evidence>
<gene>
    <name evidence="1" type="ORF">H3232_05170</name>
</gene>
<protein>
    <recommendedName>
        <fullName evidence="3">HTH cro/C1-type domain-containing protein</fullName>
    </recommendedName>
</protein>
<proteinExistence type="predicted"/>
<dbReference type="RefSeq" id="WP_182023344.1">
    <property type="nucleotide sequence ID" value="NZ_JACGAM010000007.1"/>
</dbReference>
<organism evidence="1 2">
    <name type="scientific">Aerococcus urinaeequi</name>
    <dbReference type="NCBI Taxonomy" id="51665"/>
    <lineage>
        <taxon>Bacteria</taxon>
        <taxon>Bacillati</taxon>
        <taxon>Bacillota</taxon>
        <taxon>Bacilli</taxon>
        <taxon>Lactobacillales</taxon>
        <taxon>Aerococcaceae</taxon>
        <taxon>Aerococcus</taxon>
    </lineage>
</organism>
<evidence type="ECO:0000313" key="1">
    <source>
        <dbReference type="EMBL" id="MBA5746596.1"/>
    </source>
</evidence>
<reference evidence="1 2" key="1">
    <citation type="submission" date="2020-07" db="EMBL/GenBank/DDBJ databases">
        <title>Draft Genome Sequences of Lactobacillales Isolated from the International Space Station.</title>
        <authorList>
            <person name="Bharadwaj A.R."/>
            <person name="Singh N.K."/>
            <person name="Wood J.M."/>
            <person name="Debieu M."/>
            <person name="O'Hara N.B."/>
            <person name="Karouia F."/>
            <person name="Mason C.E."/>
            <person name="Venkateswaran K."/>
        </authorList>
    </citation>
    <scope>NUCLEOTIDE SEQUENCE [LARGE SCALE GENOMIC DNA]</scope>
    <source>
        <strain evidence="1 2">151250015-1-258-55</strain>
    </source>
</reference>
<comment type="caution">
    <text evidence="1">The sequence shown here is derived from an EMBL/GenBank/DDBJ whole genome shotgun (WGS) entry which is preliminary data.</text>
</comment>
<name>A0ABR5ZY60_9LACT</name>
<dbReference type="Proteomes" id="UP000540056">
    <property type="component" value="Unassembled WGS sequence"/>
</dbReference>
<accession>A0ABR5ZY60</accession>
<sequence length="98" mass="11322">MTLKADDLIPVDKVKFTDEDLEIGLINRIKNSEQYKYSEKILDLRYENGLSLEDMVKITELTKYEYVSLECSDIAVDVSVYKSAIKNIVKKINDVKNN</sequence>
<evidence type="ECO:0008006" key="3">
    <source>
        <dbReference type="Google" id="ProtNLM"/>
    </source>
</evidence>